<reference evidence="3 4" key="1">
    <citation type="submission" date="2023-03" db="EMBL/GenBank/DDBJ databases">
        <title>Diaphorobacter basophil sp. nov., isolated from a sewage-treatment plant.</title>
        <authorList>
            <person name="Yang K."/>
        </authorList>
    </citation>
    <scope>NUCLEOTIDE SEQUENCE [LARGE SCALE GENOMIC DNA]</scope>
    <source>
        <strain evidence="3 4">Y-1</strain>
    </source>
</reference>
<accession>A0ABZ0J8R5</accession>
<protein>
    <submittedName>
        <fullName evidence="3">Tripartite tricarboxylate transporter substrate binding protein</fullName>
    </submittedName>
</protein>
<keyword evidence="4" id="KW-1185">Reference proteome</keyword>
<dbReference type="InterPro" id="IPR042100">
    <property type="entry name" value="Bug_dom1"/>
</dbReference>
<name>A0ABZ0J8R5_9BURK</name>
<evidence type="ECO:0000313" key="3">
    <source>
        <dbReference type="EMBL" id="WOO34104.1"/>
    </source>
</evidence>
<dbReference type="Gene3D" id="3.40.190.10">
    <property type="entry name" value="Periplasmic binding protein-like II"/>
    <property type="match status" value="1"/>
</dbReference>
<comment type="similarity">
    <text evidence="1">Belongs to the UPF0065 (bug) family.</text>
</comment>
<dbReference type="Proteomes" id="UP001303211">
    <property type="component" value="Chromosome"/>
</dbReference>
<organism evidence="3 4">
    <name type="scientific">Diaphorobacter limosus</name>
    <dbReference type="NCBI Taxonomy" id="3036128"/>
    <lineage>
        <taxon>Bacteria</taxon>
        <taxon>Pseudomonadati</taxon>
        <taxon>Pseudomonadota</taxon>
        <taxon>Betaproteobacteria</taxon>
        <taxon>Burkholderiales</taxon>
        <taxon>Comamonadaceae</taxon>
        <taxon>Diaphorobacter</taxon>
    </lineage>
</organism>
<dbReference type="Gene3D" id="3.40.190.150">
    <property type="entry name" value="Bordetella uptake gene, domain 1"/>
    <property type="match status" value="1"/>
</dbReference>
<sequence>MNMQRIRRHIAALALLTCIAPMLGMTAAQAQTDWPKRNMKVVVPYPAGGSADAMGRMVANKLAKAFPKVSVVVENIPGGATVPGALAVLRDAADGHTLFMASDGTLNINRWLLKDVRYDADRDFTPVTVLNSYPHWLIVNPQGPYKSLDDLVKAIRAKPGKVSISINTIGGSAHLALDNWRRENGLDFAIVPYRGSPPAVTDLIGGHTDAHMDVVGSSAAFARSARVLPVAVLQGTPIHEFPKVPTQDPKDPKTLVVQSNLSVVMRSGTPQDVVSRIYAILQAGVKDSDFAKTLDTLNLDPVLLEPAQAKTFLQQETQRYGALVEKSGLEKQ</sequence>
<evidence type="ECO:0000256" key="1">
    <source>
        <dbReference type="ARBA" id="ARBA00006987"/>
    </source>
</evidence>
<dbReference type="PANTHER" id="PTHR42928:SF5">
    <property type="entry name" value="BLR1237 PROTEIN"/>
    <property type="match status" value="1"/>
</dbReference>
<gene>
    <name evidence="3" type="ORF">P4826_08625</name>
</gene>
<keyword evidence="2" id="KW-0732">Signal</keyword>
<dbReference type="PIRSF" id="PIRSF017082">
    <property type="entry name" value="YflP"/>
    <property type="match status" value="1"/>
</dbReference>
<evidence type="ECO:0000313" key="4">
    <source>
        <dbReference type="Proteomes" id="UP001303211"/>
    </source>
</evidence>
<dbReference type="EMBL" id="CP136921">
    <property type="protein sequence ID" value="WOO34104.1"/>
    <property type="molecule type" value="Genomic_DNA"/>
</dbReference>
<dbReference type="RefSeq" id="WP_317703432.1">
    <property type="nucleotide sequence ID" value="NZ_CP136921.1"/>
</dbReference>
<dbReference type="InterPro" id="IPR005064">
    <property type="entry name" value="BUG"/>
</dbReference>
<dbReference type="Pfam" id="PF03401">
    <property type="entry name" value="TctC"/>
    <property type="match status" value="1"/>
</dbReference>
<dbReference type="SUPFAM" id="SSF53850">
    <property type="entry name" value="Periplasmic binding protein-like II"/>
    <property type="match status" value="1"/>
</dbReference>
<dbReference type="CDD" id="cd07012">
    <property type="entry name" value="PBP2_Bug_TTT"/>
    <property type="match status" value="1"/>
</dbReference>
<feature type="signal peptide" evidence="2">
    <location>
        <begin position="1"/>
        <end position="30"/>
    </location>
</feature>
<evidence type="ECO:0000256" key="2">
    <source>
        <dbReference type="SAM" id="SignalP"/>
    </source>
</evidence>
<proteinExistence type="inferred from homology"/>
<dbReference type="PANTHER" id="PTHR42928">
    <property type="entry name" value="TRICARBOXYLATE-BINDING PROTEIN"/>
    <property type="match status" value="1"/>
</dbReference>
<feature type="chain" id="PRO_5045308704" evidence="2">
    <location>
        <begin position="31"/>
        <end position="332"/>
    </location>
</feature>